<dbReference type="Pfam" id="PF00814">
    <property type="entry name" value="TsaD"/>
    <property type="match status" value="1"/>
</dbReference>
<dbReference type="GO" id="GO:0002949">
    <property type="term" value="P:tRNA threonylcarbamoyladenosine modification"/>
    <property type="evidence" value="ECO:0007669"/>
    <property type="project" value="InterPro"/>
</dbReference>
<evidence type="ECO:0000313" key="3">
    <source>
        <dbReference type="Proteomes" id="UP000650524"/>
    </source>
</evidence>
<dbReference type="AlphaFoldDB" id="A0A8J6T3X2"/>
<reference evidence="2 3" key="1">
    <citation type="submission" date="2020-08" db="EMBL/GenBank/DDBJ databases">
        <title>Bridging the membrane lipid divide: bacteria of the FCB group superphylum have the potential to synthesize archaeal ether lipids.</title>
        <authorList>
            <person name="Villanueva L."/>
            <person name="Von Meijenfeldt F.A.B."/>
            <person name="Westbye A.B."/>
            <person name="Yadav S."/>
            <person name="Hopmans E.C."/>
            <person name="Dutilh B.E."/>
            <person name="Sinninghe Damste J.S."/>
        </authorList>
    </citation>
    <scope>NUCLEOTIDE SEQUENCE [LARGE SCALE GENOMIC DNA]</scope>
    <source>
        <strain evidence="2">NIOZ-UU27</strain>
    </source>
</reference>
<feature type="domain" description="Gcp-like" evidence="1">
    <location>
        <begin position="33"/>
        <end position="127"/>
    </location>
</feature>
<dbReference type="Proteomes" id="UP000650524">
    <property type="component" value="Unassembled WGS sequence"/>
</dbReference>
<evidence type="ECO:0000313" key="2">
    <source>
        <dbReference type="EMBL" id="MBC8176707.1"/>
    </source>
</evidence>
<gene>
    <name evidence="2" type="primary">tsaB</name>
    <name evidence="2" type="ORF">H8E19_04825</name>
</gene>
<dbReference type="PANTHER" id="PTHR11735">
    <property type="entry name" value="TRNA N6-ADENOSINE THREONYLCARBAMOYLTRANSFERASE"/>
    <property type="match status" value="1"/>
</dbReference>
<protein>
    <submittedName>
        <fullName evidence="2">tRNA (Adenosine(37)-N6)-threonylcarbamoyltransferase complex dimerization subunit type 1 TsaB</fullName>
    </submittedName>
</protein>
<dbReference type="PANTHER" id="PTHR11735:SF11">
    <property type="entry name" value="TRNA THREONYLCARBAMOYLADENOSINE BIOSYNTHESIS PROTEIN TSAB"/>
    <property type="match status" value="1"/>
</dbReference>
<evidence type="ECO:0000259" key="1">
    <source>
        <dbReference type="Pfam" id="PF00814"/>
    </source>
</evidence>
<dbReference type="NCBIfam" id="TIGR03725">
    <property type="entry name" value="T6A_YeaZ"/>
    <property type="match status" value="1"/>
</dbReference>
<dbReference type="InterPro" id="IPR022496">
    <property type="entry name" value="T6A_TsaB"/>
</dbReference>
<dbReference type="GO" id="GO:0005829">
    <property type="term" value="C:cytosol"/>
    <property type="evidence" value="ECO:0007669"/>
    <property type="project" value="TreeGrafter"/>
</dbReference>
<dbReference type="EMBL" id="JACNJD010000156">
    <property type="protein sequence ID" value="MBC8176707.1"/>
    <property type="molecule type" value="Genomic_DNA"/>
</dbReference>
<sequence>MILAINTSTLQFAIALLAEDGTLLTEYLMPGRKGHFGSLMPALDFMLNSSKSNIRDVKCISVATGPGSFTGLRVGISLAKGLCHALGVPVVGISSLEAMASQIPYADLPVVPLLTSRKGEAFTAQFTWNDSGELIRSGDDTSLKFEDFPSLFQKPTLFVGNDYANQGPAINKPLGSLALLAPACFWNLKASSIGSLALKKFLLGNLDDPYLLNPVYLRPPDIQPNPFPVLSKSKSPC</sequence>
<comment type="caution">
    <text evidence="2">The sequence shown here is derived from an EMBL/GenBank/DDBJ whole genome shotgun (WGS) entry which is preliminary data.</text>
</comment>
<accession>A0A8J6T3X2</accession>
<dbReference type="CDD" id="cd24032">
    <property type="entry name" value="ASKHA_NBD_TsaB"/>
    <property type="match status" value="1"/>
</dbReference>
<dbReference type="InterPro" id="IPR000905">
    <property type="entry name" value="Gcp-like_dom"/>
</dbReference>
<dbReference type="InterPro" id="IPR043129">
    <property type="entry name" value="ATPase_NBD"/>
</dbReference>
<dbReference type="SUPFAM" id="SSF53067">
    <property type="entry name" value="Actin-like ATPase domain"/>
    <property type="match status" value="2"/>
</dbReference>
<proteinExistence type="predicted"/>
<dbReference type="Gene3D" id="3.30.420.40">
    <property type="match status" value="2"/>
</dbReference>
<name>A0A8J6T3X2_9DELT</name>
<organism evidence="2 3">
    <name type="scientific">Candidatus Desulfacyla euxinica</name>
    <dbReference type="NCBI Taxonomy" id="2841693"/>
    <lineage>
        <taxon>Bacteria</taxon>
        <taxon>Deltaproteobacteria</taxon>
        <taxon>Candidatus Desulfacyla</taxon>
    </lineage>
</organism>